<proteinExistence type="predicted"/>
<dbReference type="EMBL" id="JAUUIA010000256">
    <property type="protein sequence ID" value="MDP0971053.1"/>
    <property type="molecule type" value="Genomic_DNA"/>
</dbReference>
<accession>A0AAW8APA6</accession>
<dbReference type="Gene3D" id="1.20.5.340">
    <property type="match status" value="1"/>
</dbReference>
<feature type="compositionally biased region" description="Low complexity" evidence="1">
    <location>
        <begin position="77"/>
        <end position="94"/>
    </location>
</feature>
<name>A0AAW8APA6_KLEPN</name>
<dbReference type="Proteomes" id="UP001244490">
    <property type="component" value="Unassembled WGS sequence"/>
</dbReference>
<comment type="caution">
    <text evidence="2">The sequence shown here is derived from an EMBL/GenBank/DDBJ whole genome shotgun (WGS) entry which is preliminary data.</text>
</comment>
<evidence type="ECO:0000313" key="3">
    <source>
        <dbReference type="Proteomes" id="UP001244490"/>
    </source>
</evidence>
<dbReference type="RefSeq" id="WP_305202252.1">
    <property type="nucleotide sequence ID" value="NZ_JAUUIA010000256.1"/>
</dbReference>
<feature type="non-terminal residue" evidence="2">
    <location>
        <position position="1"/>
    </location>
</feature>
<feature type="region of interest" description="Disordered" evidence="1">
    <location>
        <begin position="70"/>
        <end position="94"/>
    </location>
</feature>
<organism evidence="2 3">
    <name type="scientific">Klebsiella pneumoniae</name>
    <dbReference type="NCBI Taxonomy" id="573"/>
    <lineage>
        <taxon>Bacteria</taxon>
        <taxon>Pseudomonadati</taxon>
        <taxon>Pseudomonadota</taxon>
        <taxon>Gammaproteobacteria</taxon>
        <taxon>Enterobacterales</taxon>
        <taxon>Enterobacteriaceae</taxon>
        <taxon>Klebsiella/Raoultella group</taxon>
        <taxon>Klebsiella</taxon>
        <taxon>Klebsiella pneumoniae complex</taxon>
    </lineage>
</organism>
<gene>
    <name evidence="2" type="ORF">Q6294_29355</name>
</gene>
<feature type="non-terminal residue" evidence="2">
    <location>
        <position position="94"/>
    </location>
</feature>
<sequence length="94" mass="10150">PYNSGTVGTNWTMISGRCKETETGSLPVSLNNYLKSGSRYLDDFYVTDVTDRVDIYATAGAVTGLTSRISTSEGTITSQSQQLTNLQNSLNTTN</sequence>
<protein>
    <submittedName>
        <fullName evidence="2">Uncharacterized protein</fullName>
    </submittedName>
</protein>
<evidence type="ECO:0000313" key="2">
    <source>
        <dbReference type="EMBL" id="MDP0971053.1"/>
    </source>
</evidence>
<evidence type="ECO:0000256" key="1">
    <source>
        <dbReference type="SAM" id="MobiDB-lite"/>
    </source>
</evidence>
<reference evidence="2" key="1">
    <citation type="submission" date="2023-07" db="EMBL/GenBank/DDBJ databases">
        <authorList>
            <person name="Peng Z."/>
        </authorList>
    </citation>
    <scope>NUCLEOTIDE SEQUENCE</scope>
    <source>
        <strain evidence="2">KP219</strain>
    </source>
</reference>
<dbReference type="AlphaFoldDB" id="A0AAW8APA6"/>